<evidence type="ECO:0000313" key="2">
    <source>
        <dbReference type="Proteomes" id="UP000469505"/>
    </source>
</evidence>
<proteinExistence type="predicted"/>
<name>A0A6I3U7U1_STREE</name>
<dbReference type="AlphaFoldDB" id="A0A6I3U7U1"/>
<dbReference type="EMBL" id="WNHX01000876">
    <property type="protein sequence ID" value="MTV88574.1"/>
    <property type="molecule type" value="Genomic_DNA"/>
</dbReference>
<sequence>MIKVATRTPILSLFLLILSLETSFIP</sequence>
<reference evidence="1 2" key="1">
    <citation type="submission" date="2019-11" db="EMBL/GenBank/DDBJ databases">
        <title>Growth characteristics of pneumococcus vary with the chemical composition of the capsule and with environmental conditions.</title>
        <authorList>
            <person name="Tothpal A."/>
            <person name="Desobry K."/>
            <person name="Joshi S."/>
            <person name="Wyllie A.L."/>
            <person name="Weinberger D.M."/>
        </authorList>
    </citation>
    <scope>NUCLEOTIDE SEQUENCE [LARGE SCALE GENOMIC DNA]</scope>
    <source>
        <strain evidence="2">pnumococcus35B</strain>
    </source>
</reference>
<accession>A0A6I3U7U1</accession>
<dbReference type="Proteomes" id="UP000469505">
    <property type="component" value="Unassembled WGS sequence"/>
</dbReference>
<feature type="non-terminal residue" evidence="1">
    <location>
        <position position="26"/>
    </location>
</feature>
<comment type="caution">
    <text evidence="1">The sequence shown here is derived from an EMBL/GenBank/DDBJ whole genome shotgun (WGS) entry which is preliminary data.</text>
</comment>
<evidence type="ECO:0000313" key="1">
    <source>
        <dbReference type="EMBL" id="MTV88574.1"/>
    </source>
</evidence>
<gene>
    <name evidence="1" type="ORF">GM543_14040</name>
</gene>
<organism evidence="1 2">
    <name type="scientific">Streptococcus pneumoniae</name>
    <dbReference type="NCBI Taxonomy" id="1313"/>
    <lineage>
        <taxon>Bacteria</taxon>
        <taxon>Bacillati</taxon>
        <taxon>Bacillota</taxon>
        <taxon>Bacilli</taxon>
        <taxon>Lactobacillales</taxon>
        <taxon>Streptococcaceae</taxon>
        <taxon>Streptococcus</taxon>
    </lineage>
</organism>
<protein>
    <submittedName>
        <fullName evidence="1">Cobalt ABC transporter permease</fullName>
    </submittedName>
</protein>